<comment type="caution">
    <text evidence="3">The sequence shown here is derived from an EMBL/GenBank/DDBJ whole genome shotgun (WGS) entry which is preliminary data.</text>
</comment>
<dbReference type="OrthoDB" id="439917at2759"/>
<feature type="transmembrane region" description="Helical" evidence="2">
    <location>
        <begin position="200"/>
        <end position="221"/>
    </location>
</feature>
<keyword evidence="2" id="KW-1133">Transmembrane helix</keyword>
<dbReference type="Proteomes" id="UP000518266">
    <property type="component" value="Unassembled WGS sequence"/>
</dbReference>
<feature type="non-terminal residue" evidence="3">
    <location>
        <position position="1985"/>
    </location>
</feature>
<evidence type="ECO:0000256" key="1">
    <source>
        <dbReference type="SAM" id="MobiDB-lite"/>
    </source>
</evidence>
<proteinExistence type="predicted"/>
<keyword evidence="4" id="KW-1185">Reference proteome</keyword>
<dbReference type="EMBL" id="JAAKFY010000013">
    <property type="protein sequence ID" value="KAF3847737.1"/>
    <property type="molecule type" value="Genomic_DNA"/>
</dbReference>
<gene>
    <name evidence="3" type="ORF">F7725_020765</name>
</gene>
<protein>
    <submittedName>
        <fullName evidence="3">Uncharacterized protein</fullName>
    </submittedName>
</protein>
<evidence type="ECO:0000313" key="4">
    <source>
        <dbReference type="Proteomes" id="UP000518266"/>
    </source>
</evidence>
<dbReference type="SMART" id="SM01411">
    <property type="entry name" value="Ephrin_rec_like"/>
    <property type="match status" value="1"/>
</dbReference>
<sequence length="1985" mass="220716">MSSSRAESLTEKSSCKCPAVCTDDEEEEEGDSLKRSILAVNSALPGREVPSRAASSALRAPTLFCASTLTELTSCPILELISCQWSDFAASCSLALVSFRWLITSMVLVWKSLMRSATLKLLCSSVRLIQWKASWYKAGRALELLDEGSQALPHAGQGGDEVVRRVGQPLSQFGQLLAQTGTQTLRLKVEFVLHLLCHRVFALIIMVVKATAVYVALVDILTMVRRCDKSFRCVWWLSALVLTLVHGNNLSQQVQERPPCQPGFYCPLGSFTPLPCPKGTYGPAADAVSIESCLKCPPQHYSPRPGLSASLPCGPVAQQPLSGQDTCICLGEGQTFQTNDGLCHCTIGYQPANNGDVCAQKQYDVCSDGKTRSQYGNCMDRYQWSLHCMQQVCQSAEDYRGYDGELGLCVCKEPPGRASCGGLCRRRPATELELLCRTNGEMELVWSYGHQVMGVSGKLQETFLKRSDSDGTLCNSHISSSHAVYIVQTTEAGFLGLLSGLPKELQRLFTVATETNAELNTQSSAERDFDILWEVTKVENISHEGRENNGNKSDVKEEIRELSVTGVLNPTTCLQLGDVILFTVDTHHYPQYDLDNLYNTNRDFDWGAVRRLKEELTLSWTPPNFFALVFSQAGVYVFTLSSQHHKHMYVRVMPAGGQCYETGPFFPTIPRHVTRLGISRRRNLLLRPDWLVTGGLLFGAVVILCLCVTLLILFREYGWPEKKPIKARYRLLQLSYNMDDYSSKGSREFWDYEHQVDLEAFSSNTFYSLLLKQSLSVTTRLGQLTSEASLRTAQVMKVKELYQGVLGKLQVLHPRSITEERIGEGYERMRREVEREVLRRKTLASQLRTLLHSQLQVLGREQQAQQRVYSVLTAQLREGTRILSKVYSNNHQLNLFQRLTSLVEEMGELVSAECQRQGAWGFLGEGTGAKLLCPDTGTVLTKDHVFGPDGSLRVCRAVHCDSVTGLIRPNAHSHMLLSGGHTMAVPPDFFLQPQTGRVMPIAGNVAYDPASSTLVFTTDSCSEDNRKWDSPLLPFIPYPTSCHSDRPLPSARLRGLRPGQRLQLGCPMADPDTGVPVPILAVTIHPQTGLVYPLGGLHVCPLTRLPQPIQMGCPMLDSRTGDVVLTVGVSLDPVTGAVLPVGGILLAEPFIEPLSGRMVRVGGANIRAGQLLPNGGGYQALLDSKVLAVIFKVLEILKPLTEEWGSDQTLQRVQSSERGSGPHEHLLAAANELQQAWGRSLYSQLQLQTRLCFMLDWTAGLQQDGGSLGEMPLFGSDMSVPALLGMEYPDPMGSGLSVPVLGCQTDLVSGNITALAGTMEDPDGKGLVAIRYGSQTVDPVTGVLAPVVGVRLDVSRKNVVPVTASYWLTVADQTDSVQVEALQREVCVRNTYWQQQRQREEDIFSDLDSALFHCSVVRRQLNEAAVELQESAQNEAQRRVAQHTQLALILPPHVLDILTLGDEQEWDRQCVWHSELVSGLDKLDVCMEQLQQDKEKWTTHGGDWNTPVHVMDRELRQTELWEQCCSRQTELEVALNALHFVRHLSQLRADTAQAVLCGNFCYKEYGLVQCSGRTPTVEVRGLLQQMALPLLEKLNQLLEDKQPACFSPNTCNQHISGFPTKMAYGLDLASRVWTASVPVVKESQPMKESSQPSRSITVPTIPEEEWTKLLELSPLFQLLKGMDLQLKGWACGAGLLRGELSDRGKSFVDVLDAQWECEGELIPLDLSALNPREFLVYQHGLFLIDTLNNLKLAPVISLQIAASLPNNNYFSNAFRKSFFYQARFQYEAEQTLFIRRQRLQSVGGFSLLLLHCLSHIKIKDMSSDSSPAFQRLFFKILQACLGELFQAIPGLPSTGQEANLSLCIQDQEAPSGVLKWTLSDVHAASLLYMSHKPSRGLLSENEVEDLQRKHREASLLSHLEGLLRDKSSEVTSEMKAEENAVFTHREEDLRIGRCFTDKHLSPRRQNKHPCITRTSFLPRRKKRAT</sequence>
<evidence type="ECO:0000313" key="3">
    <source>
        <dbReference type="EMBL" id="KAF3847737.1"/>
    </source>
</evidence>
<feature type="region of interest" description="Disordered" evidence="1">
    <location>
        <begin position="1"/>
        <end position="33"/>
    </location>
</feature>
<keyword evidence="2" id="KW-0812">Transmembrane</keyword>
<accession>A0A7J5YGV8</accession>
<organism evidence="3 4">
    <name type="scientific">Dissostichus mawsoni</name>
    <name type="common">Antarctic cod</name>
    <dbReference type="NCBI Taxonomy" id="36200"/>
    <lineage>
        <taxon>Eukaryota</taxon>
        <taxon>Metazoa</taxon>
        <taxon>Chordata</taxon>
        <taxon>Craniata</taxon>
        <taxon>Vertebrata</taxon>
        <taxon>Euteleostomi</taxon>
        <taxon>Actinopterygii</taxon>
        <taxon>Neopterygii</taxon>
        <taxon>Teleostei</taxon>
        <taxon>Neoteleostei</taxon>
        <taxon>Acanthomorphata</taxon>
        <taxon>Eupercaria</taxon>
        <taxon>Perciformes</taxon>
        <taxon>Notothenioidei</taxon>
        <taxon>Nototheniidae</taxon>
        <taxon>Dissostichus</taxon>
    </lineage>
</organism>
<evidence type="ECO:0000256" key="2">
    <source>
        <dbReference type="SAM" id="Phobius"/>
    </source>
</evidence>
<dbReference type="PANTHER" id="PTHR47236">
    <property type="entry name" value="GENE, 32742-RELATED-RELATED"/>
    <property type="match status" value="1"/>
</dbReference>
<feature type="transmembrane region" description="Helical" evidence="2">
    <location>
        <begin position="690"/>
        <end position="714"/>
    </location>
</feature>
<dbReference type="PANTHER" id="PTHR47236:SF5">
    <property type="entry name" value="GENE, 32742-RELATED"/>
    <property type="match status" value="1"/>
</dbReference>
<reference evidence="3 4" key="1">
    <citation type="submission" date="2020-03" db="EMBL/GenBank/DDBJ databases">
        <title>Dissostichus mawsoni Genome sequencing and assembly.</title>
        <authorList>
            <person name="Park H."/>
        </authorList>
    </citation>
    <scope>NUCLEOTIDE SEQUENCE [LARGE SCALE GENOMIC DNA]</scope>
    <source>
        <strain evidence="3">DM0001</strain>
        <tissue evidence="3">Muscle</tissue>
    </source>
</reference>
<keyword evidence="2" id="KW-0472">Membrane</keyword>
<name>A0A7J5YGV8_DISMA</name>